<comment type="caution">
    <text evidence="2">The sequence shown here is derived from an EMBL/GenBank/DDBJ whole genome shotgun (WGS) entry which is preliminary data.</text>
</comment>
<keyword evidence="1" id="KW-0812">Transmembrane</keyword>
<dbReference type="EMBL" id="LGUB01001008">
    <property type="protein sequence ID" value="KRH92335.1"/>
    <property type="molecule type" value="Genomic_DNA"/>
</dbReference>
<dbReference type="Proteomes" id="UP000051530">
    <property type="component" value="Unassembled WGS sequence"/>
</dbReference>
<evidence type="ECO:0000313" key="2">
    <source>
        <dbReference type="EMBL" id="KRH92335.1"/>
    </source>
</evidence>
<name>A0A0R0LYN0_9MICR</name>
<keyword evidence="3" id="KW-1185">Reference proteome</keyword>
<gene>
    <name evidence="2" type="ORF">M153_7345000807</name>
</gene>
<protein>
    <submittedName>
        <fullName evidence="2">Uncharacterized protein</fullName>
    </submittedName>
</protein>
<evidence type="ECO:0000256" key="1">
    <source>
        <dbReference type="SAM" id="Phobius"/>
    </source>
</evidence>
<keyword evidence="1" id="KW-0472">Membrane</keyword>
<accession>A0A0R0LYN0</accession>
<dbReference type="AlphaFoldDB" id="A0A0R0LYN0"/>
<reference evidence="2 3" key="1">
    <citation type="submission" date="2015-07" db="EMBL/GenBank/DDBJ databases">
        <title>The genome of Pseudoloma neurophilia, a relevant intracellular parasite of the zebrafish.</title>
        <authorList>
            <person name="Ndikumana S."/>
            <person name="Pelin A."/>
            <person name="Sanders J."/>
            <person name="Corradi N."/>
        </authorList>
    </citation>
    <scope>NUCLEOTIDE SEQUENCE [LARGE SCALE GENOMIC DNA]</scope>
    <source>
        <strain evidence="2 3">MK1</strain>
    </source>
</reference>
<sequence>MLILNFFYQKLQNIRYFIPVKVLSIFYYNFIIKFLFFFRHSRNHQNLVKFI</sequence>
<proteinExistence type="predicted"/>
<organism evidence="2 3">
    <name type="scientific">Pseudoloma neurophilia</name>
    <dbReference type="NCBI Taxonomy" id="146866"/>
    <lineage>
        <taxon>Eukaryota</taxon>
        <taxon>Fungi</taxon>
        <taxon>Fungi incertae sedis</taxon>
        <taxon>Microsporidia</taxon>
        <taxon>Pseudoloma</taxon>
    </lineage>
</organism>
<keyword evidence="1" id="KW-1133">Transmembrane helix</keyword>
<dbReference type="VEuPathDB" id="MicrosporidiaDB:M153_7345000807"/>
<feature type="transmembrane region" description="Helical" evidence="1">
    <location>
        <begin position="16"/>
        <end position="38"/>
    </location>
</feature>
<evidence type="ECO:0000313" key="3">
    <source>
        <dbReference type="Proteomes" id="UP000051530"/>
    </source>
</evidence>